<dbReference type="RefSeq" id="WP_137997088.1">
    <property type="nucleotide sequence ID" value="NZ_SJDU01000001.1"/>
</dbReference>
<protein>
    <recommendedName>
        <fullName evidence="1">Putative beta-lactamase-inhibitor-like PepSY-like domain-containing protein</fullName>
    </recommendedName>
</protein>
<organism evidence="2 3">
    <name type="scientific">Brachyspira catarrhinii</name>
    <dbReference type="NCBI Taxonomy" id="2528966"/>
    <lineage>
        <taxon>Bacteria</taxon>
        <taxon>Pseudomonadati</taxon>
        <taxon>Spirochaetota</taxon>
        <taxon>Spirochaetia</taxon>
        <taxon>Brachyspirales</taxon>
        <taxon>Brachyspiraceae</taxon>
        <taxon>Brachyspira</taxon>
    </lineage>
</organism>
<accession>A0ABY2TUL5</accession>
<dbReference type="Pfam" id="PF11396">
    <property type="entry name" value="PepSY_like"/>
    <property type="match status" value="1"/>
</dbReference>
<feature type="domain" description="Putative beta-lactamase-inhibitor-like PepSY-like" evidence="1">
    <location>
        <begin position="57"/>
        <end position="137"/>
    </location>
</feature>
<dbReference type="Proteomes" id="UP000310168">
    <property type="component" value="Unassembled WGS sequence"/>
</dbReference>
<name>A0ABY2TUL5_9SPIR</name>
<dbReference type="EMBL" id="SJDU01000001">
    <property type="protein sequence ID" value="TKZ36439.1"/>
    <property type="molecule type" value="Genomic_DNA"/>
</dbReference>
<keyword evidence="3" id="KW-1185">Reference proteome</keyword>
<dbReference type="SUPFAM" id="SSF160574">
    <property type="entry name" value="BT0923-like"/>
    <property type="match status" value="1"/>
</dbReference>
<proteinExistence type="predicted"/>
<evidence type="ECO:0000259" key="1">
    <source>
        <dbReference type="Pfam" id="PF11396"/>
    </source>
</evidence>
<sequence length="145" mass="16864">MKKVLIFILANFLICLQIVYSQNITENSLPLRAKNFININFPGDSIETVSLYKNGEGYEVRIKSGFNFIFYETGLWKSVRANETNSTIPRSCIHKNMVNTIDKEYPNSKINYIERRDKNFFIILNNQTEIEISGYGLIVNKRNIN</sequence>
<evidence type="ECO:0000313" key="2">
    <source>
        <dbReference type="EMBL" id="TKZ36439.1"/>
    </source>
</evidence>
<gene>
    <name evidence="2" type="ORF">EZH24_00025</name>
</gene>
<dbReference type="InterPro" id="IPR021533">
    <property type="entry name" value="PepSY-like"/>
</dbReference>
<evidence type="ECO:0000313" key="3">
    <source>
        <dbReference type="Proteomes" id="UP000310168"/>
    </source>
</evidence>
<reference evidence="2 3" key="1">
    <citation type="journal article" date="2019" name="Anaerobe">
        <title>Brachyspira catarrhinii sp. nov., an anaerobic intestinal spirochaete isolated from vervet monkeys may have been misidentified as Brachyspira aalborgi in previous studies.</title>
        <authorList>
            <person name="Phillips N.D."/>
            <person name="La T."/>
            <person name="Hampson D.J."/>
        </authorList>
    </citation>
    <scope>NUCLEOTIDE SEQUENCE [LARGE SCALE GENOMIC DNA]</scope>
    <source>
        <strain evidence="2 3">Z12</strain>
    </source>
</reference>
<comment type="caution">
    <text evidence="2">The sequence shown here is derived from an EMBL/GenBank/DDBJ whole genome shotgun (WGS) entry which is preliminary data.</text>
</comment>
<dbReference type="Gene3D" id="3.40.1420.30">
    <property type="match status" value="1"/>
</dbReference>